<evidence type="ECO:0000256" key="3">
    <source>
        <dbReference type="ARBA" id="ARBA00022490"/>
    </source>
</evidence>
<keyword evidence="4" id="KW-0143">Chaperone</keyword>
<evidence type="ECO:0000256" key="4">
    <source>
        <dbReference type="ARBA" id="ARBA00023186"/>
    </source>
</evidence>
<organism evidence="5 6">
    <name type="scientific">Rhodococcoides corynebacterioides</name>
    <dbReference type="NCBI Taxonomy" id="53972"/>
    <lineage>
        <taxon>Bacteria</taxon>
        <taxon>Bacillati</taxon>
        <taxon>Actinomycetota</taxon>
        <taxon>Actinomycetes</taxon>
        <taxon>Mycobacteriales</taxon>
        <taxon>Nocardiaceae</taxon>
        <taxon>Rhodococcoides</taxon>
    </lineage>
</organism>
<evidence type="ECO:0000313" key="5">
    <source>
        <dbReference type="EMBL" id="MBM7416768.1"/>
    </source>
</evidence>
<evidence type="ECO:0008006" key="7">
    <source>
        <dbReference type="Google" id="ProtNLM"/>
    </source>
</evidence>
<proteinExistence type="inferred from homology"/>
<dbReference type="EMBL" id="JAFBBK010000001">
    <property type="protein sequence ID" value="MBM7416768.1"/>
    <property type="molecule type" value="Genomic_DNA"/>
</dbReference>
<evidence type="ECO:0000256" key="2">
    <source>
        <dbReference type="ARBA" id="ARBA00006411"/>
    </source>
</evidence>
<keyword evidence="3" id="KW-0963">Cytoplasm</keyword>
<accession>A0ABS2KXW9</accession>
<evidence type="ECO:0000313" key="6">
    <source>
        <dbReference type="Proteomes" id="UP000703038"/>
    </source>
</evidence>
<comment type="similarity">
    <text evidence="2">Belongs to the EspG family.</text>
</comment>
<dbReference type="Proteomes" id="UP000703038">
    <property type="component" value="Unassembled WGS sequence"/>
</dbReference>
<protein>
    <recommendedName>
        <fullName evidence="7">ESX secretion-associated protein EspG</fullName>
    </recommendedName>
</protein>
<comment type="subcellular location">
    <subcellularLocation>
        <location evidence="1">Cytoplasm</location>
    </subcellularLocation>
</comment>
<keyword evidence="6" id="KW-1185">Reference proteome</keyword>
<dbReference type="RefSeq" id="WP_204869499.1">
    <property type="nucleotide sequence ID" value="NZ_JAFBBK010000001.1"/>
</dbReference>
<dbReference type="InterPro" id="IPR025734">
    <property type="entry name" value="EspG"/>
</dbReference>
<comment type="caution">
    <text evidence="5">The sequence shown here is derived from an EMBL/GenBank/DDBJ whole genome shotgun (WGS) entry which is preliminary data.</text>
</comment>
<dbReference type="Pfam" id="PF14011">
    <property type="entry name" value="ESX-1_EspG"/>
    <property type="match status" value="1"/>
</dbReference>
<gene>
    <name evidence="5" type="ORF">JOE42_003501</name>
</gene>
<name>A0ABS2KXW9_9NOCA</name>
<evidence type="ECO:0000256" key="1">
    <source>
        <dbReference type="ARBA" id="ARBA00004496"/>
    </source>
</evidence>
<sequence>MSRAPVLGGDVPLEGSLTLDADDVTYLLESIGAHSLPAVLGWHPTGATVTERATVLASAARRLADRLLVAADGRPHRDLAAMLRVAAAPRWSVDVRTVGHSTGIVDARGCLCGNEIGDPVWMVASEGSVTITRVDTDVAAFIAAWLGDAAGAPIDSLTEYTDVLRAGLEDVVPHCTRHTEIVGLRHDHGVATTVDPSIAVYDSVSGRVIATTVQDPTGRSSTSVRSATRVRTVGALRSLITSLERRSILDDHLVGVSAQPIGSSGVRLPFVSNGGV</sequence>
<reference evidence="5 6" key="1">
    <citation type="submission" date="2021-01" db="EMBL/GenBank/DDBJ databases">
        <title>Genomics of switchgrass bacterial isolates.</title>
        <authorList>
            <person name="Shade A."/>
        </authorList>
    </citation>
    <scope>NUCLEOTIDE SEQUENCE [LARGE SCALE GENOMIC DNA]</scope>
    <source>
        <strain evidence="5 6">PvP111</strain>
    </source>
</reference>